<evidence type="ECO:0000256" key="6">
    <source>
        <dbReference type="ARBA" id="ARBA00022692"/>
    </source>
</evidence>
<comment type="similarity">
    <text evidence="2">Belongs to the BexD/CtrA/VexA family.</text>
</comment>
<evidence type="ECO:0000256" key="12">
    <source>
        <dbReference type="ARBA" id="ARBA00023139"/>
    </source>
</evidence>
<dbReference type="Proteomes" id="UP000241514">
    <property type="component" value="Unassembled WGS sequence"/>
</dbReference>
<evidence type="ECO:0000259" key="18">
    <source>
        <dbReference type="Pfam" id="PF22461"/>
    </source>
</evidence>
<dbReference type="GO" id="GO:0009279">
    <property type="term" value="C:cell outer membrane"/>
    <property type="evidence" value="ECO:0007669"/>
    <property type="project" value="UniProtKB-SubCell"/>
</dbReference>
<dbReference type="InterPro" id="IPR040716">
    <property type="entry name" value="Wza_C"/>
</dbReference>
<protein>
    <submittedName>
        <fullName evidence="19">Polysaccharide export protein Wza</fullName>
    </submittedName>
</protein>
<dbReference type="InterPro" id="IPR049712">
    <property type="entry name" value="Poly_export"/>
</dbReference>
<keyword evidence="3" id="KW-0813">Transport</keyword>
<evidence type="ECO:0000256" key="14">
    <source>
        <dbReference type="ARBA" id="ARBA00023288"/>
    </source>
</evidence>
<feature type="domain" description="SLBB" evidence="18">
    <location>
        <begin position="178"/>
        <end position="256"/>
    </location>
</feature>
<dbReference type="InterPro" id="IPR003715">
    <property type="entry name" value="Poly_export_N"/>
</dbReference>
<evidence type="ECO:0000313" key="20">
    <source>
        <dbReference type="Proteomes" id="UP000241514"/>
    </source>
</evidence>
<evidence type="ECO:0000256" key="7">
    <source>
        <dbReference type="ARBA" id="ARBA00022729"/>
    </source>
</evidence>
<dbReference type="PANTHER" id="PTHR33619:SF3">
    <property type="entry name" value="POLYSACCHARIDE EXPORT PROTEIN GFCE-RELATED"/>
    <property type="match status" value="1"/>
</dbReference>
<dbReference type="AlphaFoldDB" id="A0A6N4DEP0"/>
<dbReference type="PROSITE" id="PS51257">
    <property type="entry name" value="PROKAR_LIPOPROTEIN"/>
    <property type="match status" value="1"/>
</dbReference>
<keyword evidence="5" id="KW-0762">Sugar transport</keyword>
<proteinExistence type="inferred from homology"/>
<reference evidence="19 20" key="1">
    <citation type="submission" date="2018-03" db="EMBL/GenBank/DDBJ databases">
        <title>Cross-interface Injection: A General Nanoliter Liquid Handling Method Applied to Single Cells Genome Amplification Automated Nanoliter Liquid Handling Applied to Single Cell Multiple Displacement Amplification.</title>
        <authorList>
            <person name="Yun J."/>
            <person name="Xu P."/>
            <person name="Xu J."/>
            <person name="Dai X."/>
            <person name="Wang Y."/>
            <person name="Zheng X."/>
            <person name="Cao C."/>
            <person name="Yi Q."/>
            <person name="Zhu Y."/>
            <person name="Wang L."/>
            <person name="Dong Z."/>
            <person name="Huang Y."/>
            <person name="Huang L."/>
            <person name="Du W."/>
        </authorList>
    </citation>
    <scope>NUCLEOTIDE SEQUENCE [LARGE SCALE GENOMIC DNA]</scope>
    <source>
        <strain evidence="19 20">A9-4</strain>
    </source>
</reference>
<dbReference type="Pfam" id="PF18412">
    <property type="entry name" value="Wza_C"/>
    <property type="match status" value="1"/>
</dbReference>
<keyword evidence="8" id="KW-0625">Polysaccharide transport</keyword>
<keyword evidence="9" id="KW-0406">Ion transport</keyword>
<keyword evidence="10" id="KW-0626">Porin</keyword>
<dbReference type="GO" id="GO:0015288">
    <property type="term" value="F:porin activity"/>
    <property type="evidence" value="ECO:0007669"/>
    <property type="project" value="UniProtKB-KW"/>
</dbReference>
<comment type="subcellular location">
    <subcellularLocation>
        <location evidence="1">Cell outer membrane</location>
        <topology evidence="1">Multi-pass membrane protein</topology>
    </subcellularLocation>
</comment>
<evidence type="ECO:0000259" key="17">
    <source>
        <dbReference type="Pfam" id="PF18412"/>
    </source>
</evidence>
<evidence type="ECO:0000256" key="3">
    <source>
        <dbReference type="ARBA" id="ARBA00022448"/>
    </source>
</evidence>
<keyword evidence="6" id="KW-0812">Transmembrane</keyword>
<keyword evidence="7 15" id="KW-0732">Signal</keyword>
<dbReference type="GO" id="GO:0015159">
    <property type="term" value="F:polysaccharide transmembrane transporter activity"/>
    <property type="evidence" value="ECO:0007669"/>
    <property type="project" value="InterPro"/>
</dbReference>
<evidence type="ECO:0000256" key="9">
    <source>
        <dbReference type="ARBA" id="ARBA00023065"/>
    </source>
</evidence>
<keyword evidence="12" id="KW-0564">Palmitate</keyword>
<dbReference type="Gene3D" id="3.10.560.10">
    <property type="entry name" value="Outer membrane lipoprotein wza domain like"/>
    <property type="match status" value="2"/>
</dbReference>
<sequence>MNIKSSLLLSTLALTLSACSLSPGGHIPDQSSGALFGEDSRTQQNQEFSEAELSKLVNTYSISPMLIAELDAMQPSPKTNSALEAARNGYDYLIGRGDILNITVWNHPELTIPAGSMRSAQEAGNWVHNDGTIFYPYIGRIDVEGKKVTQVRDEIAEKLAEYIESPQVDVTVAAFRSQRVYVTGEVMEPGVLPVTNVPMTLIEAVNMAGGANPEADLSNVTLTRGDQEVSYNLSELYQNGNTGQNVILQKNDVLHIPRNDANKVFVLGEVRQPKSYMMGRSGMTLAEALADAGGMFESTADASGIFVIRQADSDSGRVADVYQLNAKNAIALVLAEQFVMQPRDVVYVTAAPVARWNRVISQLLPSITGLYSLGRFQDDVRN</sequence>
<dbReference type="PANTHER" id="PTHR33619">
    <property type="entry name" value="POLYSACCHARIDE EXPORT PROTEIN GFCE-RELATED"/>
    <property type="match status" value="1"/>
</dbReference>
<dbReference type="Pfam" id="PF22461">
    <property type="entry name" value="SLBB_2"/>
    <property type="match status" value="2"/>
</dbReference>
<evidence type="ECO:0000256" key="11">
    <source>
        <dbReference type="ARBA" id="ARBA00023136"/>
    </source>
</evidence>
<dbReference type="GO" id="GO:0006811">
    <property type="term" value="P:monoatomic ion transport"/>
    <property type="evidence" value="ECO:0007669"/>
    <property type="project" value="UniProtKB-KW"/>
</dbReference>
<dbReference type="EMBL" id="PYVG01000020">
    <property type="protein sequence ID" value="PTB89169.1"/>
    <property type="molecule type" value="Genomic_DNA"/>
</dbReference>
<feature type="domain" description="Outer-membrane lipoprotein Wza C-terminal" evidence="17">
    <location>
        <begin position="351"/>
        <end position="380"/>
    </location>
</feature>
<keyword evidence="11" id="KW-0472">Membrane</keyword>
<keyword evidence="14" id="KW-0449">Lipoprotein</keyword>
<gene>
    <name evidence="19" type="ORF">C9928_04505</name>
</gene>
<evidence type="ECO:0000256" key="13">
    <source>
        <dbReference type="ARBA" id="ARBA00023237"/>
    </source>
</evidence>
<feature type="domain" description="SLBB" evidence="18">
    <location>
        <begin position="263"/>
        <end position="348"/>
    </location>
</feature>
<evidence type="ECO:0000256" key="10">
    <source>
        <dbReference type="ARBA" id="ARBA00023114"/>
    </source>
</evidence>
<keyword evidence="4" id="KW-1134">Transmembrane beta strand</keyword>
<dbReference type="Pfam" id="PF02563">
    <property type="entry name" value="Poly_export"/>
    <property type="match status" value="1"/>
</dbReference>
<dbReference type="Gene3D" id="1.20.5.70">
    <property type="match status" value="1"/>
</dbReference>
<evidence type="ECO:0000256" key="15">
    <source>
        <dbReference type="SAM" id="SignalP"/>
    </source>
</evidence>
<evidence type="ECO:0000256" key="2">
    <source>
        <dbReference type="ARBA" id="ARBA00009450"/>
    </source>
</evidence>
<organism evidence="19 20">
    <name type="scientific">Pseudidiomarina aestuarii</name>
    <dbReference type="NCBI Taxonomy" id="624146"/>
    <lineage>
        <taxon>Bacteria</taxon>
        <taxon>Pseudomonadati</taxon>
        <taxon>Pseudomonadota</taxon>
        <taxon>Gammaproteobacteria</taxon>
        <taxon>Alteromonadales</taxon>
        <taxon>Idiomarinaceae</taxon>
        <taxon>Pseudidiomarina</taxon>
    </lineage>
</organism>
<feature type="signal peptide" evidence="15">
    <location>
        <begin position="1"/>
        <end position="20"/>
    </location>
</feature>
<evidence type="ECO:0000256" key="4">
    <source>
        <dbReference type="ARBA" id="ARBA00022452"/>
    </source>
</evidence>
<evidence type="ECO:0000256" key="1">
    <source>
        <dbReference type="ARBA" id="ARBA00004571"/>
    </source>
</evidence>
<evidence type="ECO:0000259" key="16">
    <source>
        <dbReference type="Pfam" id="PF02563"/>
    </source>
</evidence>
<dbReference type="NCBIfam" id="NF011658">
    <property type="entry name" value="PRK15078.1"/>
    <property type="match status" value="1"/>
</dbReference>
<dbReference type="InterPro" id="IPR054765">
    <property type="entry name" value="SLBB_dom"/>
</dbReference>
<accession>A0A6N4DEP0</accession>
<feature type="chain" id="PRO_5026831398" evidence="15">
    <location>
        <begin position="21"/>
        <end position="382"/>
    </location>
</feature>
<dbReference type="GO" id="GO:0046930">
    <property type="term" value="C:pore complex"/>
    <property type="evidence" value="ECO:0007669"/>
    <property type="project" value="UniProtKB-KW"/>
</dbReference>
<evidence type="ECO:0000256" key="5">
    <source>
        <dbReference type="ARBA" id="ARBA00022597"/>
    </source>
</evidence>
<comment type="caution">
    <text evidence="19">The sequence shown here is derived from an EMBL/GenBank/DDBJ whole genome shotgun (WGS) entry which is preliminary data.</text>
</comment>
<keyword evidence="13" id="KW-0998">Cell outer membrane</keyword>
<evidence type="ECO:0000313" key="19">
    <source>
        <dbReference type="EMBL" id="PTB89169.1"/>
    </source>
</evidence>
<dbReference type="Gene3D" id="3.30.1950.10">
    <property type="entry name" value="wza like domain"/>
    <property type="match status" value="1"/>
</dbReference>
<name>A0A6N4DEP0_9GAMM</name>
<evidence type="ECO:0000256" key="8">
    <source>
        <dbReference type="ARBA" id="ARBA00023047"/>
    </source>
</evidence>
<feature type="domain" description="Polysaccharide export protein N-terminal" evidence="16">
    <location>
        <begin position="88"/>
        <end position="172"/>
    </location>
</feature>